<feature type="compositionally biased region" description="Low complexity" evidence="1">
    <location>
        <begin position="579"/>
        <end position="589"/>
    </location>
</feature>
<feature type="compositionally biased region" description="Gly residues" evidence="1">
    <location>
        <begin position="55"/>
        <end position="67"/>
    </location>
</feature>
<feature type="compositionally biased region" description="Polar residues" evidence="1">
    <location>
        <begin position="294"/>
        <end position="305"/>
    </location>
</feature>
<keyword evidence="2" id="KW-0472">Membrane</keyword>
<evidence type="ECO:0000256" key="2">
    <source>
        <dbReference type="SAM" id="Phobius"/>
    </source>
</evidence>
<protein>
    <submittedName>
        <fullName evidence="3">Uncharacterized protein</fullName>
    </submittedName>
</protein>
<name>A0A0H2R9L3_9AGAM</name>
<dbReference type="AlphaFoldDB" id="A0A0H2R9L3"/>
<evidence type="ECO:0000313" key="3">
    <source>
        <dbReference type="EMBL" id="KLO06173.1"/>
    </source>
</evidence>
<feature type="compositionally biased region" description="Polar residues" evidence="1">
    <location>
        <begin position="687"/>
        <end position="710"/>
    </location>
</feature>
<feature type="compositionally biased region" description="Polar residues" evidence="1">
    <location>
        <begin position="427"/>
        <end position="448"/>
    </location>
</feature>
<dbReference type="Proteomes" id="UP000053477">
    <property type="component" value="Unassembled WGS sequence"/>
</dbReference>
<keyword evidence="2" id="KW-0812">Transmembrane</keyword>
<feature type="compositionally biased region" description="Low complexity" evidence="1">
    <location>
        <begin position="23"/>
        <end position="54"/>
    </location>
</feature>
<feature type="compositionally biased region" description="Low complexity" evidence="1">
    <location>
        <begin position="112"/>
        <end position="160"/>
    </location>
</feature>
<feature type="compositionally biased region" description="Low complexity" evidence="1">
    <location>
        <begin position="474"/>
        <end position="485"/>
    </location>
</feature>
<evidence type="ECO:0000313" key="4">
    <source>
        <dbReference type="Proteomes" id="UP000053477"/>
    </source>
</evidence>
<feature type="compositionally biased region" description="Polar residues" evidence="1">
    <location>
        <begin position="528"/>
        <end position="542"/>
    </location>
</feature>
<feature type="transmembrane region" description="Helical" evidence="2">
    <location>
        <begin position="205"/>
        <end position="227"/>
    </location>
</feature>
<feature type="compositionally biased region" description="Polar residues" evidence="1">
    <location>
        <begin position="504"/>
        <end position="513"/>
    </location>
</feature>
<accession>A0A0H2R9L3</accession>
<feature type="compositionally biased region" description="Low complexity" evidence="1">
    <location>
        <begin position="68"/>
        <end position="81"/>
    </location>
</feature>
<keyword evidence="2" id="KW-1133">Transmembrane helix</keyword>
<feature type="region of interest" description="Disordered" evidence="1">
    <location>
        <begin position="382"/>
        <end position="626"/>
    </location>
</feature>
<feature type="region of interest" description="Disordered" evidence="1">
    <location>
        <begin position="1"/>
        <end position="160"/>
    </location>
</feature>
<organism evidence="3 4">
    <name type="scientific">Schizopora paradoxa</name>
    <dbReference type="NCBI Taxonomy" id="27342"/>
    <lineage>
        <taxon>Eukaryota</taxon>
        <taxon>Fungi</taxon>
        <taxon>Dikarya</taxon>
        <taxon>Basidiomycota</taxon>
        <taxon>Agaricomycotina</taxon>
        <taxon>Agaricomycetes</taxon>
        <taxon>Hymenochaetales</taxon>
        <taxon>Schizoporaceae</taxon>
        <taxon>Schizopora</taxon>
    </lineage>
</organism>
<feature type="compositionally biased region" description="Low complexity" evidence="1">
    <location>
        <begin position="770"/>
        <end position="781"/>
    </location>
</feature>
<feature type="region of interest" description="Disordered" evidence="1">
    <location>
        <begin position="282"/>
        <end position="312"/>
    </location>
</feature>
<evidence type="ECO:0000256" key="1">
    <source>
        <dbReference type="SAM" id="MobiDB-lite"/>
    </source>
</evidence>
<feature type="compositionally biased region" description="Low complexity" evidence="1">
    <location>
        <begin position="89"/>
        <end position="105"/>
    </location>
</feature>
<feature type="compositionally biased region" description="Low complexity" evidence="1">
    <location>
        <begin position="543"/>
        <end position="570"/>
    </location>
</feature>
<gene>
    <name evidence="3" type="ORF">SCHPADRAFT_698460</name>
</gene>
<dbReference type="STRING" id="27342.A0A0H2R9L3"/>
<keyword evidence="4" id="KW-1185">Reference proteome</keyword>
<dbReference type="EMBL" id="KQ086230">
    <property type="protein sequence ID" value="KLO06173.1"/>
    <property type="molecule type" value="Genomic_DNA"/>
</dbReference>
<feature type="compositionally biased region" description="Basic and acidic residues" evidence="1">
    <location>
        <begin position="786"/>
        <end position="822"/>
    </location>
</feature>
<proteinExistence type="predicted"/>
<feature type="region of interest" description="Disordered" evidence="1">
    <location>
        <begin position="638"/>
        <end position="734"/>
    </location>
</feature>
<dbReference type="InParanoid" id="A0A0H2R9L3"/>
<feature type="region of interest" description="Disordered" evidence="1">
    <location>
        <begin position="770"/>
        <end position="822"/>
    </location>
</feature>
<sequence length="822" mass="85051">MIRYRRQESSSFDNDSAVTAIPSSSTATGDAGTFTSTASSSFSQSSSAAFAGTTDAGGGSSSSGGDDGLSTTGGTTSSDGGFSSGDGFGSPSASTTTPTSTTPFETSPPPSTFTSSSSQLSQAVVSSTSSSSSSLLNPTSSDTDTSSSASGSSISTSASGGTVLSTSFATIITSEDGFLTTIVSPVATLNVASTTSGGSKTNSGAIAGAVVGAVALIAIGFGLIFCYRWRQNRRSSRAHRLLPTPRSVLLADEDNFDLAADAQHQTRSRGIFGSIIRHRGGGDEQYSDAGPSSHYGSTQQYNPSTGHVGDASFANDASLASMDAAELSGLDHEPPPRLMRARASQTGSMFEELGIWPPPGEGSRLSDPLMTASNVDLTGIVENVMGPGEGSRPHGSGTSTPTRPSRLRGGAESETLLAHMDSESRSPTEASHNPRSRESTLSMGSPNSPGFIPRDLSASAHAQGGNERSFTYQSSEFGSGEGSPSLDSPNDRWRGQSVMHSREWSGSFTSQSALLPHSDVAVPPPSAFRSSLIFSPPVNANQLPPGAAPALVPGFSSLTPPGSPGNPSSPKYLTDRAAARLSSSSSKAAEAAEERRRSRLSQLAISNPDEVQPRPLRLSTENPLPPIPVIEHDLVIESPDKLVDDSSPFSPGTLSVPEKARNASLTSLPSVYSNEGDDEPSALMGSILNQSRSMTTSTASPGPSRQTTVTEDGILSPSSDVSSPTGSAALTRNSTVSTTFSPTARARVRASIVQVPFPSALSELGRFFSTQSGSTNASSSQLTPVSRERDILEEIPPRYDMLRRDSELTTRSKEDSHPSRDT</sequence>
<feature type="compositionally biased region" description="Low complexity" evidence="1">
    <location>
        <begin position="716"/>
        <end position="727"/>
    </location>
</feature>
<reference evidence="3 4" key="1">
    <citation type="submission" date="2015-04" db="EMBL/GenBank/DDBJ databases">
        <title>Complete genome sequence of Schizopora paradoxa KUC8140, a cosmopolitan wood degrader in East Asia.</title>
        <authorList>
            <consortium name="DOE Joint Genome Institute"/>
            <person name="Min B."/>
            <person name="Park H."/>
            <person name="Jang Y."/>
            <person name="Kim J.-J."/>
            <person name="Kim K.H."/>
            <person name="Pangilinan J."/>
            <person name="Lipzen A."/>
            <person name="Riley R."/>
            <person name="Grigoriev I.V."/>
            <person name="Spatafora J.W."/>
            <person name="Choi I.-G."/>
        </authorList>
    </citation>
    <scope>NUCLEOTIDE SEQUENCE [LARGE SCALE GENOMIC DNA]</scope>
    <source>
        <strain evidence="3 4">KUC8140</strain>
    </source>
</reference>
<dbReference type="OrthoDB" id="3194625at2759"/>
<feature type="compositionally biased region" description="Polar residues" evidence="1">
    <location>
        <begin position="663"/>
        <end position="673"/>
    </location>
</feature>